<proteinExistence type="predicted"/>
<evidence type="ECO:0000313" key="1">
    <source>
        <dbReference type="EMBL" id="HJA71732.1"/>
    </source>
</evidence>
<dbReference type="PANTHER" id="PTHR10000:SF8">
    <property type="entry name" value="HAD SUPERFAMILY HYDROLASE-LIKE, TYPE 3"/>
    <property type="match status" value="1"/>
</dbReference>
<dbReference type="GO" id="GO:0005829">
    <property type="term" value="C:cytosol"/>
    <property type="evidence" value="ECO:0007669"/>
    <property type="project" value="TreeGrafter"/>
</dbReference>
<dbReference type="Pfam" id="PF08282">
    <property type="entry name" value="Hydrolase_3"/>
    <property type="match status" value="1"/>
</dbReference>
<gene>
    <name evidence="1" type="ORF">IAA07_09180</name>
</gene>
<dbReference type="Proteomes" id="UP000823900">
    <property type="component" value="Unassembled WGS sequence"/>
</dbReference>
<dbReference type="InterPro" id="IPR036412">
    <property type="entry name" value="HAD-like_sf"/>
</dbReference>
<accession>A0A9D2HJ15</accession>
<organism evidence="1 2">
    <name type="scientific">Candidatus Lachnoclostridium stercoravium</name>
    <dbReference type="NCBI Taxonomy" id="2838633"/>
    <lineage>
        <taxon>Bacteria</taxon>
        <taxon>Bacillati</taxon>
        <taxon>Bacillota</taxon>
        <taxon>Clostridia</taxon>
        <taxon>Lachnospirales</taxon>
        <taxon>Lachnospiraceae</taxon>
    </lineage>
</organism>
<reference evidence="1" key="1">
    <citation type="journal article" date="2021" name="PeerJ">
        <title>Extensive microbial diversity within the chicken gut microbiome revealed by metagenomics and culture.</title>
        <authorList>
            <person name="Gilroy R."/>
            <person name="Ravi A."/>
            <person name="Getino M."/>
            <person name="Pursley I."/>
            <person name="Horton D.L."/>
            <person name="Alikhan N.F."/>
            <person name="Baker D."/>
            <person name="Gharbi K."/>
            <person name="Hall N."/>
            <person name="Watson M."/>
            <person name="Adriaenssens E.M."/>
            <person name="Foster-Nyarko E."/>
            <person name="Jarju S."/>
            <person name="Secka A."/>
            <person name="Antonio M."/>
            <person name="Oren A."/>
            <person name="Chaudhuri R.R."/>
            <person name="La Ragione R."/>
            <person name="Hildebrand F."/>
            <person name="Pallen M.J."/>
        </authorList>
    </citation>
    <scope>NUCLEOTIDE SEQUENCE</scope>
    <source>
        <strain evidence="1">CHK178-16964</strain>
    </source>
</reference>
<dbReference type="PANTHER" id="PTHR10000">
    <property type="entry name" value="PHOSPHOSERINE PHOSPHATASE"/>
    <property type="match status" value="1"/>
</dbReference>
<name>A0A9D2HJ15_9FIRM</name>
<dbReference type="InterPro" id="IPR023214">
    <property type="entry name" value="HAD_sf"/>
</dbReference>
<dbReference type="SUPFAM" id="SSF56784">
    <property type="entry name" value="HAD-like"/>
    <property type="match status" value="1"/>
</dbReference>
<dbReference type="Gene3D" id="3.30.1240.10">
    <property type="match status" value="1"/>
</dbReference>
<reference evidence="1" key="2">
    <citation type="submission" date="2021-04" db="EMBL/GenBank/DDBJ databases">
        <authorList>
            <person name="Gilroy R."/>
        </authorList>
    </citation>
    <scope>NUCLEOTIDE SEQUENCE</scope>
    <source>
        <strain evidence="1">CHK178-16964</strain>
    </source>
</reference>
<sequence>MIKLIVSDIDGTLVPEGTHDIDPELYSVILELKEKGIQFAAASGRHWTSIDKFFAPVRDRIFYLADNGGYLGIHSRPLFVETIPQEAALQFISDMKKIPDMEIVVSCPQVTYLDSGNEEFCSWIKNGYLYDVEKVCDLRQIKDPITKVACYSEKNQQEAYLQAQENYSSCGDVVISGAAWIDLMP</sequence>
<feature type="non-terminal residue" evidence="1">
    <location>
        <position position="185"/>
    </location>
</feature>
<dbReference type="GO" id="GO:0000287">
    <property type="term" value="F:magnesium ion binding"/>
    <property type="evidence" value="ECO:0007669"/>
    <property type="project" value="TreeGrafter"/>
</dbReference>
<evidence type="ECO:0000313" key="2">
    <source>
        <dbReference type="Proteomes" id="UP000823900"/>
    </source>
</evidence>
<dbReference type="InterPro" id="IPR006379">
    <property type="entry name" value="HAD-SF_hydro_IIB"/>
</dbReference>
<comment type="caution">
    <text evidence="1">The sequence shown here is derived from an EMBL/GenBank/DDBJ whole genome shotgun (WGS) entry which is preliminary data.</text>
</comment>
<dbReference type="AlphaFoldDB" id="A0A9D2HJ15"/>
<dbReference type="EMBL" id="DWZA01000080">
    <property type="protein sequence ID" value="HJA71732.1"/>
    <property type="molecule type" value="Genomic_DNA"/>
</dbReference>
<protein>
    <submittedName>
        <fullName evidence="1">Cof-type HAD-IIB family hydrolase</fullName>
    </submittedName>
</protein>
<dbReference type="Gene3D" id="3.40.50.1000">
    <property type="entry name" value="HAD superfamily/HAD-like"/>
    <property type="match status" value="1"/>
</dbReference>
<keyword evidence="1" id="KW-0378">Hydrolase</keyword>
<dbReference type="NCBIfam" id="TIGR01484">
    <property type="entry name" value="HAD-SF-IIB"/>
    <property type="match status" value="1"/>
</dbReference>
<dbReference type="GO" id="GO:0016791">
    <property type="term" value="F:phosphatase activity"/>
    <property type="evidence" value="ECO:0007669"/>
    <property type="project" value="TreeGrafter"/>
</dbReference>